<dbReference type="RefSeq" id="WP_101072515.1">
    <property type="nucleotide sequence ID" value="NZ_PISP01000001.1"/>
</dbReference>
<dbReference type="AlphaFoldDB" id="A0A2N0VLQ2"/>
<dbReference type="Pfam" id="PF07690">
    <property type="entry name" value="MFS_1"/>
    <property type="match status" value="1"/>
</dbReference>
<feature type="transmembrane region" description="Helical" evidence="7">
    <location>
        <begin position="283"/>
        <end position="302"/>
    </location>
</feature>
<dbReference type="PANTHER" id="PTHR23517">
    <property type="entry name" value="RESISTANCE PROTEIN MDTM, PUTATIVE-RELATED-RELATED"/>
    <property type="match status" value="1"/>
</dbReference>
<evidence type="ECO:0000256" key="4">
    <source>
        <dbReference type="ARBA" id="ARBA00022692"/>
    </source>
</evidence>
<keyword evidence="6 7" id="KW-0472">Membrane</keyword>
<accession>A0A2N0VLQ2</accession>
<comment type="caution">
    <text evidence="9">The sequence shown here is derived from an EMBL/GenBank/DDBJ whole genome shotgun (WGS) entry which is preliminary data.</text>
</comment>
<feature type="transmembrane region" description="Helical" evidence="7">
    <location>
        <begin position="220"/>
        <end position="241"/>
    </location>
</feature>
<evidence type="ECO:0000313" key="10">
    <source>
        <dbReference type="Proteomes" id="UP000233398"/>
    </source>
</evidence>
<feature type="transmembrane region" description="Helical" evidence="7">
    <location>
        <begin position="48"/>
        <end position="68"/>
    </location>
</feature>
<sequence length="396" mass="43825">MTYLTFVRKERRLLTFAISLTFFSSFGQTFLLSLFVPYFLTAFDLSNASFGTLYSLATLTGAMALPYLGQWIDRIPLRNYSMYVASGLLVAAILMSIAWHVAMLFVALIFLRLTGQGLSGHTAQATMARIYDRDRGKALSISALGYPIGEAILPSLIAFMMVYMHWRTVWGFVAGLIALFFIPVLWSLIKNESTTVEKSEEDVGTTRENYSKIFSDNRTFYTIPAILIPPFWVTGLFLYQVSAAGDMGWTAAIVASAFVAFAISRIVSGLLSGPMIDRFSAQTLFPFFLIPMMLGLTVAIFFSGTWTAFIYMGLVGVTLGLSSTFKSSLWAELYGTKMIGTVQSLFASIMVFSTALSPFLMGWMLDSGFTLTSIFVIALTSSFFSALLSCRLFFKS</sequence>
<feature type="transmembrane region" description="Helical" evidence="7">
    <location>
        <begin position="169"/>
        <end position="189"/>
    </location>
</feature>
<dbReference type="Proteomes" id="UP000233398">
    <property type="component" value="Unassembled WGS sequence"/>
</dbReference>
<proteinExistence type="predicted"/>
<dbReference type="GO" id="GO:0022857">
    <property type="term" value="F:transmembrane transporter activity"/>
    <property type="evidence" value="ECO:0007669"/>
    <property type="project" value="InterPro"/>
</dbReference>
<evidence type="ECO:0000256" key="2">
    <source>
        <dbReference type="ARBA" id="ARBA00022448"/>
    </source>
</evidence>
<evidence type="ECO:0000256" key="3">
    <source>
        <dbReference type="ARBA" id="ARBA00022475"/>
    </source>
</evidence>
<feature type="transmembrane region" description="Helical" evidence="7">
    <location>
        <begin position="12"/>
        <end position="36"/>
    </location>
</feature>
<dbReference type="EMBL" id="PISP01000001">
    <property type="protein sequence ID" value="PKD45084.1"/>
    <property type="molecule type" value="Genomic_DNA"/>
</dbReference>
<dbReference type="Gene3D" id="1.20.1250.20">
    <property type="entry name" value="MFS general substrate transporter like domains"/>
    <property type="match status" value="1"/>
</dbReference>
<dbReference type="GO" id="GO:0005886">
    <property type="term" value="C:plasma membrane"/>
    <property type="evidence" value="ECO:0007669"/>
    <property type="project" value="UniProtKB-SubCell"/>
</dbReference>
<dbReference type="PROSITE" id="PS50850">
    <property type="entry name" value="MFS"/>
    <property type="match status" value="1"/>
</dbReference>
<dbReference type="InterPro" id="IPR020846">
    <property type="entry name" value="MFS_dom"/>
</dbReference>
<dbReference type="SUPFAM" id="SSF103473">
    <property type="entry name" value="MFS general substrate transporter"/>
    <property type="match status" value="1"/>
</dbReference>
<feature type="domain" description="Major facilitator superfamily (MFS) profile" evidence="8">
    <location>
        <begin position="13"/>
        <end position="396"/>
    </location>
</feature>
<dbReference type="InterPro" id="IPR050171">
    <property type="entry name" value="MFS_Transporters"/>
</dbReference>
<protein>
    <recommendedName>
        <fullName evidence="8">Major facilitator superfamily (MFS) profile domain-containing protein</fullName>
    </recommendedName>
</protein>
<evidence type="ECO:0000256" key="1">
    <source>
        <dbReference type="ARBA" id="ARBA00004651"/>
    </source>
</evidence>
<dbReference type="PANTHER" id="PTHR23517:SF3">
    <property type="entry name" value="INTEGRAL MEMBRANE TRANSPORT PROTEIN"/>
    <property type="match status" value="1"/>
</dbReference>
<evidence type="ECO:0000256" key="7">
    <source>
        <dbReference type="SAM" id="Phobius"/>
    </source>
</evidence>
<evidence type="ECO:0000259" key="8">
    <source>
        <dbReference type="PROSITE" id="PS50850"/>
    </source>
</evidence>
<dbReference type="InterPro" id="IPR036259">
    <property type="entry name" value="MFS_trans_sf"/>
</dbReference>
<evidence type="ECO:0000256" key="5">
    <source>
        <dbReference type="ARBA" id="ARBA00022989"/>
    </source>
</evidence>
<gene>
    <name evidence="9" type="ORF">CWD77_06410</name>
</gene>
<evidence type="ECO:0000256" key="6">
    <source>
        <dbReference type="ARBA" id="ARBA00023136"/>
    </source>
</evidence>
<dbReference type="InterPro" id="IPR011701">
    <property type="entry name" value="MFS"/>
</dbReference>
<keyword evidence="4 7" id="KW-0812">Transmembrane</keyword>
<feature type="transmembrane region" description="Helical" evidence="7">
    <location>
        <begin position="308"/>
        <end position="325"/>
    </location>
</feature>
<comment type="subcellular location">
    <subcellularLocation>
        <location evidence="1">Cell membrane</location>
        <topology evidence="1">Multi-pass membrane protein</topology>
    </subcellularLocation>
</comment>
<name>A0A2N0VLQ2_9BACT</name>
<evidence type="ECO:0000313" key="9">
    <source>
        <dbReference type="EMBL" id="PKD45084.1"/>
    </source>
</evidence>
<keyword evidence="3" id="KW-1003">Cell membrane</keyword>
<feature type="transmembrane region" description="Helical" evidence="7">
    <location>
        <begin position="371"/>
        <end position="394"/>
    </location>
</feature>
<feature type="transmembrane region" description="Helical" evidence="7">
    <location>
        <begin position="345"/>
        <end position="365"/>
    </location>
</feature>
<reference evidence="9 10" key="1">
    <citation type="submission" date="2017-11" db="EMBL/GenBank/DDBJ databases">
        <title>Rhodohalobacter 15182 sp. nov., isolated from a salt lake.</title>
        <authorList>
            <person name="Han S."/>
        </authorList>
    </citation>
    <scope>NUCLEOTIDE SEQUENCE [LARGE SCALE GENOMIC DNA]</scope>
    <source>
        <strain evidence="9 10">15182</strain>
    </source>
</reference>
<feature type="transmembrane region" description="Helical" evidence="7">
    <location>
        <begin position="247"/>
        <end position="271"/>
    </location>
</feature>
<keyword evidence="5 7" id="KW-1133">Transmembrane helix</keyword>
<organism evidence="9 10">
    <name type="scientific">Rhodohalobacter barkolensis</name>
    <dbReference type="NCBI Taxonomy" id="2053187"/>
    <lineage>
        <taxon>Bacteria</taxon>
        <taxon>Pseudomonadati</taxon>
        <taxon>Balneolota</taxon>
        <taxon>Balneolia</taxon>
        <taxon>Balneolales</taxon>
        <taxon>Balneolaceae</taxon>
        <taxon>Rhodohalobacter</taxon>
    </lineage>
</organism>
<keyword evidence="2" id="KW-0813">Transport</keyword>
<dbReference type="OrthoDB" id="1404228at2"/>
<keyword evidence="10" id="KW-1185">Reference proteome</keyword>